<proteinExistence type="predicted"/>
<keyword evidence="9" id="KW-1185">Reference proteome</keyword>
<sequence length="197" mass="22686">MTSEVFFPIVYSSIVYWMTEQPADFIRYFLFLLISTQTSLVGQSLGLVIGAATSLQTGAFCLCISLPFSYPTAFENKVAVFLGPVTGIPILLFSGFFLSLDLIPKYLQWLSYISFTRYSFSGALKIIYGLNRTALDCMRRRDKKFSYPCVSDANVVLDVMNVDEYSLYFDFLLLCIIFVFLRFLGYFILRWRIRGRH</sequence>
<comment type="subcellular location">
    <subcellularLocation>
        <location evidence="1">Membrane</location>
        <topology evidence="1">Multi-pass membrane protein</topology>
    </subcellularLocation>
</comment>
<dbReference type="AlphaFoldDB" id="A0A8E0S2A8"/>
<dbReference type="GO" id="GO:0005886">
    <property type="term" value="C:plasma membrane"/>
    <property type="evidence" value="ECO:0007669"/>
    <property type="project" value="TreeGrafter"/>
</dbReference>
<feature type="transmembrane region" description="Helical" evidence="6">
    <location>
        <begin position="45"/>
        <end position="66"/>
    </location>
</feature>
<evidence type="ECO:0000256" key="2">
    <source>
        <dbReference type="ARBA" id="ARBA00022448"/>
    </source>
</evidence>
<dbReference type="OrthoDB" id="66620at2759"/>
<evidence type="ECO:0000259" key="7">
    <source>
        <dbReference type="Pfam" id="PF01061"/>
    </source>
</evidence>
<keyword evidence="3 6" id="KW-0812">Transmembrane</keyword>
<evidence type="ECO:0000256" key="4">
    <source>
        <dbReference type="ARBA" id="ARBA00022989"/>
    </source>
</evidence>
<evidence type="ECO:0000256" key="3">
    <source>
        <dbReference type="ARBA" id="ARBA00022692"/>
    </source>
</evidence>
<accession>A0A8E0S2A8</accession>
<gene>
    <name evidence="8" type="ORF">FBUS_02853</name>
</gene>
<dbReference type="PANTHER" id="PTHR48041">
    <property type="entry name" value="ABC TRANSPORTER G FAMILY MEMBER 28"/>
    <property type="match status" value="1"/>
</dbReference>
<reference evidence="8" key="1">
    <citation type="submission" date="2019-05" db="EMBL/GenBank/DDBJ databases">
        <title>Annotation for the trematode Fasciolopsis buski.</title>
        <authorList>
            <person name="Choi Y.-J."/>
        </authorList>
    </citation>
    <scope>NUCLEOTIDE SEQUENCE</scope>
    <source>
        <strain evidence="8">HT</strain>
        <tissue evidence="8">Whole worm</tissue>
    </source>
</reference>
<keyword evidence="4 6" id="KW-1133">Transmembrane helix</keyword>
<dbReference type="Pfam" id="PF01061">
    <property type="entry name" value="ABC2_membrane"/>
    <property type="match status" value="2"/>
</dbReference>
<dbReference type="InterPro" id="IPR050352">
    <property type="entry name" value="ABCG_transporters"/>
</dbReference>
<evidence type="ECO:0000313" key="8">
    <source>
        <dbReference type="EMBL" id="KAA0194595.1"/>
    </source>
</evidence>
<evidence type="ECO:0000256" key="1">
    <source>
        <dbReference type="ARBA" id="ARBA00004141"/>
    </source>
</evidence>
<name>A0A8E0S2A8_9TREM</name>
<evidence type="ECO:0000313" key="9">
    <source>
        <dbReference type="Proteomes" id="UP000728185"/>
    </source>
</evidence>
<organism evidence="8 9">
    <name type="scientific">Fasciolopsis buskii</name>
    <dbReference type="NCBI Taxonomy" id="27845"/>
    <lineage>
        <taxon>Eukaryota</taxon>
        <taxon>Metazoa</taxon>
        <taxon>Spiralia</taxon>
        <taxon>Lophotrochozoa</taxon>
        <taxon>Platyhelminthes</taxon>
        <taxon>Trematoda</taxon>
        <taxon>Digenea</taxon>
        <taxon>Plagiorchiida</taxon>
        <taxon>Echinostomata</taxon>
        <taxon>Echinostomatoidea</taxon>
        <taxon>Fasciolidae</taxon>
        <taxon>Fasciolopsis</taxon>
    </lineage>
</organism>
<dbReference type="PANTHER" id="PTHR48041:SF78">
    <property type="entry name" value="ABC TRANSPORTER EXPRESSED IN TRACHEA, ISOFORM A"/>
    <property type="match status" value="1"/>
</dbReference>
<feature type="transmembrane region" description="Helical" evidence="6">
    <location>
        <begin position="167"/>
        <end position="189"/>
    </location>
</feature>
<protein>
    <submittedName>
        <fullName evidence="8">White protein</fullName>
    </submittedName>
</protein>
<feature type="domain" description="ABC-2 type transporter transmembrane" evidence="7">
    <location>
        <begin position="77"/>
        <end position="128"/>
    </location>
</feature>
<evidence type="ECO:0000256" key="5">
    <source>
        <dbReference type="ARBA" id="ARBA00023136"/>
    </source>
</evidence>
<feature type="transmembrane region" description="Helical" evidence="6">
    <location>
        <begin position="78"/>
        <end position="100"/>
    </location>
</feature>
<keyword evidence="2" id="KW-0813">Transport</keyword>
<dbReference type="GO" id="GO:0140359">
    <property type="term" value="F:ABC-type transporter activity"/>
    <property type="evidence" value="ECO:0007669"/>
    <property type="project" value="InterPro"/>
</dbReference>
<dbReference type="InterPro" id="IPR013525">
    <property type="entry name" value="ABC2_TM"/>
</dbReference>
<keyword evidence="5 6" id="KW-0472">Membrane</keyword>
<dbReference type="Proteomes" id="UP000728185">
    <property type="component" value="Unassembled WGS sequence"/>
</dbReference>
<evidence type="ECO:0000256" key="6">
    <source>
        <dbReference type="SAM" id="Phobius"/>
    </source>
</evidence>
<comment type="caution">
    <text evidence="8">The sequence shown here is derived from an EMBL/GenBank/DDBJ whole genome shotgun (WGS) entry which is preliminary data.</text>
</comment>
<feature type="domain" description="ABC-2 type transporter transmembrane" evidence="7">
    <location>
        <begin position="5"/>
        <end position="60"/>
    </location>
</feature>
<dbReference type="EMBL" id="LUCM01004266">
    <property type="protein sequence ID" value="KAA0194595.1"/>
    <property type="molecule type" value="Genomic_DNA"/>
</dbReference>